<keyword evidence="1" id="KW-0472">Membrane</keyword>
<evidence type="ECO:0000313" key="3">
    <source>
        <dbReference type="Proteomes" id="UP000324392"/>
    </source>
</evidence>
<feature type="transmembrane region" description="Helical" evidence="1">
    <location>
        <begin position="246"/>
        <end position="269"/>
    </location>
</feature>
<accession>A0A455VJ71</accession>
<proteinExistence type="predicted"/>
<name>A0A455VJ71_9GAMM</name>
<dbReference type="RefSeq" id="WP_149591026.1">
    <property type="nucleotide sequence ID" value="NZ_AP019532.1"/>
</dbReference>
<organism evidence="2 3">
    <name type="scientific">Serratia symbiotica</name>
    <dbReference type="NCBI Taxonomy" id="138074"/>
    <lineage>
        <taxon>Bacteria</taxon>
        <taxon>Pseudomonadati</taxon>
        <taxon>Pseudomonadota</taxon>
        <taxon>Gammaproteobacteria</taxon>
        <taxon>Enterobacterales</taxon>
        <taxon>Yersiniaceae</taxon>
        <taxon>Serratia</taxon>
    </lineage>
</organism>
<feature type="transmembrane region" description="Helical" evidence="1">
    <location>
        <begin position="48"/>
        <end position="70"/>
    </location>
</feature>
<dbReference type="EMBL" id="AP019532">
    <property type="protein sequence ID" value="BBI93083.1"/>
    <property type="molecule type" value="Genomic_DNA"/>
</dbReference>
<protein>
    <submittedName>
        <fullName evidence="2">Uncharacterized protein</fullName>
    </submittedName>
</protein>
<evidence type="ECO:0000313" key="2">
    <source>
        <dbReference type="EMBL" id="BBI93083.1"/>
    </source>
</evidence>
<dbReference type="AlphaFoldDB" id="A0A455VJ71"/>
<geneLocation type="plasmid" evidence="3">
    <name>pssyis1 dna</name>
</geneLocation>
<keyword evidence="2" id="KW-0614">Plasmid</keyword>
<feature type="transmembrane region" description="Helical" evidence="1">
    <location>
        <begin position="218"/>
        <end position="240"/>
    </location>
</feature>
<reference evidence="2 3" key="1">
    <citation type="submission" date="2019-03" db="EMBL/GenBank/DDBJ databases">
        <title>The genome sequence of Candidatus Serratia symbiotica strain IS.</title>
        <authorList>
            <person name="Nikoh N."/>
            <person name="Koga R."/>
            <person name="Oshima K."/>
            <person name="Hattori M."/>
            <person name="Fukatsu T."/>
        </authorList>
    </citation>
    <scope>NUCLEOTIDE SEQUENCE [LARGE SCALE GENOMIC DNA]</scope>
    <source>
        <strain evidence="2 3">IS</strain>
        <plasmid evidence="3">pssyis1 dna</plasmid>
    </source>
</reference>
<keyword evidence="1" id="KW-0812">Transmembrane</keyword>
<keyword evidence="1" id="KW-1133">Transmembrane helix</keyword>
<dbReference type="Proteomes" id="UP000324392">
    <property type="component" value="Plasmid pSsyis1"/>
</dbReference>
<evidence type="ECO:0000256" key="1">
    <source>
        <dbReference type="SAM" id="Phobius"/>
    </source>
</evidence>
<sequence length="270" mass="31199">MGYPLLFETLENVQGKCWKETRLGICLLLGENAGIIDLLLNNNGFVEYLFPCLAVIILVIYFFFFVFGLTQLKTARNEKKPIALYHFTSKSCLDKIAISRMIKSVSYGVVFSTSNKRKNNRGRNCTPLKRKGVVVFISESLGCFKSNFRYKLLRLFLLYKVFEINHQEYITKSCGDLHLSKIERINSYTLLVRKAEIKKCSERIHSIRILKYFIKQCLNLFYVVFSLCAFLSVLAIFTNILLVKVIIIKVILFCIFTTVILFITSWGLAK</sequence>
<gene>
    <name evidence="2" type="ORF">SSYIS1_40910</name>
</gene>